<evidence type="ECO:0000259" key="2">
    <source>
        <dbReference type="Pfam" id="PF13304"/>
    </source>
</evidence>
<accession>A0A6I6LPJ8</accession>
<evidence type="ECO:0000259" key="1">
    <source>
        <dbReference type="Pfam" id="PF13175"/>
    </source>
</evidence>
<dbReference type="Pfam" id="PF13175">
    <property type="entry name" value="AAA_15"/>
    <property type="match status" value="1"/>
</dbReference>
<organism evidence="4 5">
    <name type="scientific">Stutzerimonas stutzeri</name>
    <name type="common">Pseudomonas stutzeri</name>
    <dbReference type="NCBI Taxonomy" id="316"/>
    <lineage>
        <taxon>Bacteria</taxon>
        <taxon>Pseudomonadati</taxon>
        <taxon>Pseudomonadota</taxon>
        <taxon>Gammaproteobacteria</taxon>
        <taxon>Pseudomonadales</taxon>
        <taxon>Pseudomonadaceae</taxon>
        <taxon>Stutzerimonas</taxon>
    </lineage>
</organism>
<dbReference type="PANTHER" id="PTHR43581">
    <property type="entry name" value="ATP/GTP PHOSPHATASE"/>
    <property type="match status" value="1"/>
</dbReference>
<evidence type="ECO:0000313" key="4">
    <source>
        <dbReference type="EMBL" id="QGZ31080.1"/>
    </source>
</evidence>
<feature type="domain" description="Endonuclease GajA/Old nuclease/RecF-like AAA" evidence="1">
    <location>
        <begin position="1"/>
        <end position="51"/>
    </location>
</feature>
<dbReference type="PANTHER" id="PTHR43581:SF4">
    <property type="entry name" value="ATP_GTP PHOSPHATASE"/>
    <property type="match status" value="1"/>
</dbReference>
<reference evidence="4 5" key="1">
    <citation type="submission" date="2019-12" db="EMBL/GenBank/DDBJ databases">
        <title>Complete genome sequence of Pseudomonas stutzeri.</title>
        <authorList>
            <person name="Lim S.R."/>
            <person name="Kim J.H."/>
        </authorList>
    </citation>
    <scope>NUCLEOTIDE SEQUENCE [LARGE SCALE GENOMIC DNA]</scope>
    <source>
        <strain evidence="4 5">PM101005</strain>
    </source>
</reference>
<dbReference type="InterPro" id="IPR003959">
    <property type="entry name" value="ATPase_AAA_core"/>
</dbReference>
<proteinExistence type="predicted"/>
<dbReference type="AlphaFoldDB" id="A0A6I6LPJ8"/>
<evidence type="ECO:0000259" key="3">
    <source>
        <dbReference type="Pfam" id="PF20469"/>
    </source>
</evidence>
<evidence type="ECO:0000313" key="5">
    <source>
        <dbReference type="Proteomes" id="UP000438983"/>
    </source>
</evidence>
<protein>
    <submittedName>
        <fullName evidence="4">AAA family ATPase</fullName>
    </submittedName>
</protein>
<dbReference type="EMBL" id="CP046902">
    <property type="protein sequence ID" value="QGZ31080.1"/>
    <property type="molecule type" value="Genomic_DNA"/>
</dbReference>
<feature type="domain" description="OLD protein-like TOPRIM" evidence="3">
    <location>
        <begin position="362"/>
        <end position="431"/>
    </location>
</feature>
<dbReference type="Pfam" id="PF13304">
    <property type="entry name" value="AAA_21"/>
    <property type="match status" value="1"/>
</dbReference>
<dbReference type="GO" id="GO:0016887">
    <property type="term" value="F:ATP hydrolysis activity"/>
    <property type="evidence" value="ECO:0007669"/>
    <property type="project" value="InterPro"/>
</dbReference>
<dbReference type="OrthoDB" id="3322489at2"/>
<dbReference type="Gene3D" id="3.40.50.300">
    <property type="entry name" value="P-loop containing nucleotide triphosphate hydrolases"/>
    <property type="match status" value="1"/>
</dbReference>
<dbReference type="Pfam" id="PF20469">
    <property type="entry name" value="OLD-like_TOPRIM"/>
    <property type="match status" value="1"/>
</dbReference>
<dbReference type="Proteomes" id="UP000438983">
    <property type="component" value="Chromosome"/>
</dbReference>
<gene>
    <name evidence="4" type="ORF">GQA94_13805</name>
</gene>
<dbReference type="InterPro" id="IPR051396">
    <property type="entry name" value="Bact_Antivir_Def_Nuclease"/>
</dbReference>
<dbReference type="GO" id="GO:0005524">
    <property type="term" value="F:ATP binding"/>
    <property type="evidence" value="ECO:0007669"/>
    <property type="project" value="InterPro"/>
</dbReference>
<dbReference type="InterPro" id="IPR027417">
    <property type="entry name" value="P-loop_NTPase"/>
</dbReference>
<sequence>MKIRKITIKNFRGVKELDWALPASDIFCLIGKGDSSKSTILEAIRFTFYPQWNLTLSDSDFYQCKVENTITIEVTIGNLAEEFCSLHKYGPYLRGWDAAARILTDEPDDHLENVLTVRLTVEKDLEPKWIVVCDRNPEGTPFKQADRNKVSVGLIGAYSEKQLSWANGTALAKITEAQSLNELLANVSRNARTSLDTDRDANLVNFDAAAAKSQEMAKLLGVPVVDSYKAHLDLSSLNLKVGGLSLHDGDMPLRQLGLGSRRMLLCGIQTVGLEEGHITLFDEVEFGLEPHRITRLIKHVRDDERGQYFLTTHSPAVLRELTVNELHVVHNADGVVQIISAAKEGLEDHEVQGKIRSSTEAFLAKKVVVCEGATEVGFLRGFDDFQMASKKDPFSFHGVALLDAKGGSKVKALAKAFKSLGYDVTVLADGDAEDQFSPKDEKELAALNIPVLMWSDKLSLEERAFQDLPWPSVLASLKLAQDELSFPVYDHVRSRLLAGDLDKDAGTWIDRPELRTAIGVAAKKSCWFKDTTRGDLWFKAVSQAFLDADFAQKNLALELGKLWAWAEHV</sequence>
<dbReference type="RefSeq" id="WP_125882713.1">
    <property type="nucleotide sequence ID" value="NZ_CP046902.1"/>
</dbReference>
<feature type="domain" description="ATPase AAA-type core" evidence="2">
    <location>
        <begin position="244"/>
        <end position="318"/>
    </location>
</feature>
<dbReference type="SUPFAM" id="SSF52540">
    <property type="entry name" value="P-loop containing nucleoside triphosphate hydrolases"/>
    <property type="match status" value="1"/>
</dbReference>
<dbReference type="InterPro" id="IPR041685">
    <property type="entry name" value="AAA_GajA/Old/RecF-like"/>
</dbReference>
<dbReference type="InterPro" id="IPR034139">
    <property type="entry name" value="TOPRIM_OLD"/>
</dbReference>
<name>A0A6I6LPJ8_STUST</name>